<dbReference type="RefSeq" id="WP_062607306.1">
    <property type="nucleotide sequence ID" value="NZ_FCOX02000021.1"/>
</dbReference>
<comment type="caution">
    <text evidence="1">The sequence shown here is derived from an EMBL/GenBank/DDBJ whole genome shotgun (WGS) entry which is preliminary data.</text>
</comment>
<protein>
    <submittedName>
        <fullName evidence="1">Cupin</fullName>
    </submittedName>
</protein>
<dbReference type="SUPFAM" id="SSF51182">
    <property type="entry name" value="RmlC-like cupins"/>
    <property type="match status" value="1"/>
</dbReference>
<dbReference type="InterPro" id="IPR014710">
    <property type="entry name" value="RmlC-like_jellyroll"/>
</dbReference>
<gene>
    <name evidence="1" type="ORF">AWB78_04040</name>
</gene>
<dbReference type="EMBL" id="FCOX02000021">
    <property type="protein sequence ID" value="SAK82716.1"/>
    <property type="molecule type" value="Genomic_DNA"/>
</dbReference>
<dbReference type="InterPro" id="IPR029068">
    <property type="entry name" value="Glyas_Bleomycin-R_OHBP_Dase"/>
</dbReference>
<evidence type="ECO:0000313" key="1">
    <source>
        <dbReference type="EMBL" id="SAK82716.1"/>
    </source>
</evidence>
<accession>A0A158CLG3</accession>
<dbReference type="SUPFAM" id="SSF54593">
    <property type="entry name" value="Glyoxalase/Bleomycin resistance protein/Dihydroxybiphenyl dioxygenase"/>
    <property type="match status" value="1"/>
</dbReference>
<keyword evidence="2" id="KW-1185">Reference proteome</keyword>
<dbReference type="AlphaFoldDB" id="A0A158CLG3"/>
<dbReference type="InterPro" id="IPR011051">
    <property type="entry name" value="RmlC_Cupin_sf"/>
</dbReference>
<reference evidence="1" key="1">
    <citation type="submission" date="2016-01" db="EMBL/GenBank/DDBJ databases">
        <authorList>
            <person name="Peeters C."/>
        </authorList>
    </citation>
    <scope>NUCLEOTIDE SEQUENCE</scope>
    <source>
        <strain evidence="1">LMG 29321</strain>
    </source>
</reference>
<dbReference type="OrthoDB" id="6920500at2"/>
<organism evidence="1 2">
    <name type="scientific">Caballeronia calidae</name>
    <dbReference type="NCBI Taxonomy" id="1777139"/>
    <lineage>
        <taxon>Bacteria</taxon>
        <taxon>Pseudomonadati</taxon>
        <taxon>Pseudomonadota</taxon>
        <taxon>Betaproteobacteria</taxon>
        <taxon>Burkholderiales</taxon>
        <taxon>Burkholderiaceae</taxon>
        <taxon>Caballeronia</taxon>
    </lineage>
</organism>
<proteinExistence type="predicted"/>
<sequence>MNTSTTTTDARIEGVQGFIVPMHCTDLPATMQFFIARLGFRLDAIFPADGPRTAILSRDGFNLKLGLDVRDGEGITTLNVLCDDPAQLPGEIRELVAPNGVVVRLLHANPPMILPPTRQQLVLSHAGDDAHWSVGRAGMRYRDLLPERHGGAFIASHIRILEGGPVPDYVHCHKIRFQTIFCRKGWVRLVYEGQGEPFILEAGDCVLQPPEIRHRVLESSAGAEVIELGSPAEHITMADHDMTLPSPLYDPEHDFNGQRFVRHVAKHAAWKPWKSQGFVVADTGIGAATNGLAGVRVVRAEGAGQEVSRMHDTEFCFFLVLAGSLDVAQGEQRWRLATDDSIAIPGKLPYTFTRCSPDLELLEVTLPADFSLA</sequence>
<evidence type="ECO:0000313" key="2">
    <source>
        <dbReference type="Proteomes" id="UP000071859"/>
    </source>
</evidence>
<dbReference type="Proteomes" id="UP000071859">
    <property type="component" value="Unassembled WGS sequence"/>
</dbReference>
<dbReference type="Gene3D" id="2.60.120.10">
    <property type="entry name" value="Jelly Rolls"/>
    <property type="match status" value="2"/>
</dbReference>
<name>A0A158CLG3_9BURK</name>